<accession>A0ABV9P6H1</accession>
<proteinExistence type="predicted"/>
<dbReference type="RefSeq" id="WP_379743413.1">
    <property type="nucleotide sequence ID" value="NZ_JBHSGW010000027.1"/>
</dbReference>
<sequence length="182" mass="21124">MLNNTKLRTLTYSVAIVLILFLSCNDEKERDFSTSMYNENNSEIESKINFRTVAVLNETNKKIIDIASIAFDNSKELKESKIILKIKKDHQKIESELKRITDENLIIIPEPIFDLKLNQSFLKGINSSYYLISLLEKEINNQIKILDSIERGSRDEEFKAFADKSKEVLLSNNDLLEEFLEL</sequence>
<reference evidence="2" key="1">
    <citation type="journal article" date="2019" name="Int. J. Syst. Evol. Microbiol.">
        <title>The Global Catalogue of Microorganisms (GCM) 10K type strain sequencing project: providing services to taxonomists for standard genome sequencing and annotation.</title>
        <authorList>
            <consortium name="The Broad Institute Genomics Platform"/>
            <consortium name="The Broad Institute Genome Sequencing Center for Infectious Disease"/>
            <person name="Wu L."/>
            <person name="Ma J."/>
        </authorList>
    </citation>
    <scope>NUCLEOTIDE SEQUENCE [LARGE SCALE GENOMIC DNA]</scope>
    <source>
        <strain evidence="2">CCUG 50349</strain>
    </source>
</reference>
<name>A0ABV9P6H1_9FLAO</name>
<dbReference type="EMBL" id="JBHSGW010000027">
    <property type="protein sequence ID" value="MFC4740983.1"/>
    <property type="molecule type" value="Genomic_DNA"/>
</dbReference>
<dbReference type="Proteomes" id="UP001595885">
    <property type="component" value="Unassembled WGS sequence"/>
</dbReference>
<organism evidence="1 2">
    <name type="scientific">Flavobacterium ponti</name>
    <dbReference type="NCBI Taxonomy" id="665133"/>
    <lineage>
        <taxon>Bacteria</taxon>
        <taxon>Pseudomonadati</taxon>
        <taxon>Bacteroidota</taxon>
        <taxon>Flavobacteriia</taxon>
        <taxon>Flavobacteriales</taxon>
        <taxon>Flavobacteriaceae</taxon>
        <taxon>Flavobacterium</taxon>
    </lineage>
</organism>
<gene>
    <name evidence="1" type="ORF">ACFO3U_13350</name>
</gene>
<comment type="caution">
    <text evidence="1">The sequence shown here is derived from an EMBL/GenBank/DDBJ whole genome shotgun (WGS) entry which is preliminary data.</text>
</comment>
<evidence type="ECO:0000313" key="2">
    <source>
        <dbReference type="Proteomes" id="UP001595885"/>
    </source>
</evidence>
<dbReference type="PROSITE" id="PS51257">
    <property type="entry name" value="PROKAR_LIPOPROTEIN"/>
    <property type="match status" value="1"/>
</dbReference>
<keyword evidence="2" id="KW-1185">Reference proteome</keyword>
<evidence type="ECO:0000313" key="1">
    <source>
        <dbReference type="EMBL" id="MFC4740983.1"/>
    </source>
</evidence>
<evidence type="ECO:0008006" key="3">
    <source>
        <dbReference type="Google" id="ProtNLM"/>
    </source>
</evidence>
<protein>
    <recommendedName>
        <fullName evidence="3">DUF4142 domain-containing protein</fullName>
    </recommendedName>
</protein>